<accession>A0A165QBE3</accession>
<dbReference type="OrthoDB" id="9988102at2759"/>
<sequence>MGMVTYAPATLPQYPPRASKLRSVPRNLARAAGSPPYTALPNIANVDKREHHHHPSHSLYRNAVDALGVAVPGQTPAFLSNPTTRRLIVGRVYQLKVYRGAQHRVIDVDLNWDDSRLLMQMSKAYDILRSWRKYLSLKSLRSADADYVYPQPIRSLPSASLDVFKVERIRHFLHHPEMRRGKNRLVQHFMAYPDHGVLFLERWNPYRITFWVVFPVGMTAVFCGIWSHFYDMATAFTIGSYMVGAEAACLVLVGILNWVQF</sequence>
<evidence type="ECO:0000313" key="2">
    <source>
        <dbReference type="EMBL" id="KZT22180.1"/>
    </source>
</evidence>
<name>A0A165QBE3_9AGAM</name>
<dbReference type="Proteomes" id="UP000076761">
    <property type="component" value="Unassembled WGS sequence"/>
</dbReference>
<keyword evidence="1" id="KW-0812">Transmembrane</keyword>
<gene>
    <name evidence="2" type="ORF">NEOLEDRAFT_1098074</name>
</gene>
<proteinExistence type="predicted"/>
<keyword evidence="1" id="KW-0472">Membrane</keyword>
<feature type="transmembrane region" description="Helical" evidence="1">
    <location>
        <begin position="235"/>
        <end position="259"/>
    </location>
</feature>
<reference evidence="2 3" key="1">
    <citation type="journal article" date="2016" name="Mol. Biol. Evol.">
        <title>Comparative Genomics of Early-Diverging Mushroom-Forming Fungi Provides Insights into the Origins of Lignocellulose Decay Capabilities.</title>
        <authorList>
            <person name="Nagy L.G."/>
            <person name="Riley R."/>
            <person name="Tritt A."/>
            <person name="Adam C."/>
            <person name="Daum C."/>
            <person name="Floudas D."/>
            <person name="Sun H."/>
            <person name="Yadav J.S."/>
            <person name="Pangilinan J."/>
            <person name="Larsson K.H."/>
            <person name="Matsuura K."/>
            <person name="Barry K."/>
            <person name="Labutti K."/>
            <person name="Kuo R."/>
            <person name="Ohm R.A."/>
            <person name="Bhattacharya S.S."/>
            <person name="Shirouzu T."/>
            <person name="Yoshinaga Y."/>
            <person name="Martin F.M."/>
            <person name="Grigoriev I.V."/>
            <person name="Hibbett D.S."/>
        </authorList>
    </citation>
    <scope>NUCLEOTIDE SEQUENCE [LARGE SCALE GENOMIC DNA]</scope>
    <source>
        <strain evidence="2 3">HHB14362 ss-1</strain>
    </source>
</reference>
<dbReference type="InParanoid" id="A0A165QBE3"/>
<dbReference type="AlphaFoldDB" id="A0A165QBE3"/>
<feature type="transmembrane region" description="Helical" evidence="1">
    <location>
        <begin position="208"/>
        <end position="229"/>
    </location>
</feature>
<protein>
    <submittedName>
        <fullName evidence="2">Uncharacterized protein</fullName>
    </submittedName>
</protein>
<evidence type="ECO:0000256" key="1">
    <source>
        <dbReference type="SAM" id="Phobius"/>
    </source>
</evidence>
<keyword evidence="3" id="KW-1185">Reference proteome</keyword>
<evidence type="ECO:0000313" key="3">
    <source>
        <dbReference type="Proteomes" id="UP000076761"/>
    </source>
</evidence>
<keyword evidence="1" id="KW-1133">Transmembrane helix</keyword>
<dbReference type="EMBL" id="KV425598">
    <property type="protein sequence ID" value="KZT22180.1"/>
    <property type="molecule type" value="Genomic_DNA"/>
</dbReference>
<dbReference type="STRING" id="1314782.A0A165QBE3"/>
<organism evidence="2 3">
    <name type="scientific">Neolentinus lepideus HHB14362 ss-1</name>
    <dbReference type="NCBI Taxonomy" id="1314782"/>
    <lineage>
        <taxon>Eukaryota</taxon>
        <taxon>Fungi</taxon>
        <taxon>Dikarya</taxon>
        <taxon>Basidiomycota</taxon>
        <taxon>Agaricomycotina</taxon>
        <taxon>Agaricomycetes</taxon>
        <taxon>Gloeophyllales</taxon>
        <taxon>Gloeophyllaceae</taxon>
        <taxon>Neolentinus</taxon>
    </lineage>
</organism>